<dbReference type="InterPro" id="IPR008979">
    <property type="entry name" value="Galactose-bd-like_sf"/>
</dbReference>
<gene>
    <name evidence="3" type="ORF">GCM10022392_06260</name>
</gene>
<comment type="caution">
    <text evidence="3">The sequence shown here is derived from an EMBL/GenBank/DDBJ whole genome shotgun (WGS) entry which is preliminary data.</text>
</comment>
<proteinExistence type="predicted"/>
<dbReference type="Pfam" id="PF18911">
    <property type="entry name" value="PKD_4"/>
    <property type="match status" value="1"/>
</dbReference>
<dbReference type="Pfam" id="PF00754">
    <property type="entry name" value="F5_F8_type_C"/>
    <property type="match status" value="1"/>
</dbReference>
<evidence type="ECO:0000313" key="4">
    <source>
        <dbReference type="Proteomes" id="UP001500841"/>
    </source>
</evidence>
<dbReference type="Gene3D" id="2.60.40.10">
    <property type="entry name" value="Immunoglobulins"/>
    <property type="match status" value="1"/>
</dbReference>
<dbReference type="EMBL" id="BAABCV010000002">
    <property type="protein sequence ID" value="GAA4087844.1"/>
    <property type="molecule type" value="Genomic_DNA"/>
</dbReference>
<dbReference type="InterPro" id="IPR035986">
    <property type="entry name" value="PKD_dom_sf"/>
</dbReference>
<feature type="domain" description="PKD" evidence="2">
    <location>
        <begin position="74"/>
        <end position="125"/>
    </location>
</feature>
<dbReference type="PROSITE" id="PS51257">
    <property type="entry name" value="PROKAR_LIPOPROTEIN"/>
    <property type="match status" value="1"/>
</dbReference>
<dbReference type="InterPro" id="IPR013783">
    <property type="entry name" value="Ig-like_fold"/>
</dbReference>
<evidence type="ECO:0000259" key="2">
    <source>
        <dbReference type="PROSITE" id="PS50093"/>
    </source>
</evidence>
<keyword evidence="1" id="KW-0732">Signal</keyword>
<dbReference type="Proteomes" id="UP001500841">
    <property type="component" value="Unassembled WGS sequence"/>
</dbReference>
<organism evidence="3 4">
    <name type="scientific">Mucilaginibacter panaciglaebae</name>
    <dbReference type="NCBI Taxonomy" id="502331"/>
    <lineage>
        <taxon>Bacteria</taxon>
        <taxon>Pseudomonadati</taxon>
        <taxon>Bacteroidota</taxon>
        <taxon>Sphingobacteriia</taxon>
        <taxon>Sphingobacteriales</taxon>
        <taxon>Sphingobacteriaceae</taxon>
        <taxon>Mucilaginibacter</taxon>
    </lineage>
</organism>
<dbReference type="Gene3D" id="2.60.120.260">
    <property type="entry name" value="Galactose-binding domain-like"/>
    <property type="match status" value="1"/>
</dbReference>
<dbReference type="InterPro" id="IPR022409">
    <property type="entry name" value="PKD/Chitinase_dom"/>
</dbReference>
<feature type="chain" id="PRO_5046021389" description="PKD domain-containing protein" evidence="1">
    <location>
        <begin position="30"/>
        <end position="365"/>
    </location>
</feature>
<dbReference type="InterPro" id="IPR000421">
    <property type="entry name" value="FA58C"/>
</dbReference>
<dbReference type="SUPFAM" id="SSF49299">
    <property type="entry name" value="PKD domain"/>
    <property type="match status" value="1"/>
</dbReference>
<dbReference type="SUPFAM" id="SSF49785">
    <property type="entry name" value="Galactose-binding domain-like"/>
    <property type="match status" value="1"/>
</dbReference>
<dbReference type="CDD" id="cd00146">
    <property type="entry name" value="PKD"/>
    <property type="match status" value="1"/>
</dbReference>
<feature type="signal peptide" evidence="1">
    <location>
        <begin position="1"/>
        <end position="29"/>
    </location>
</feature>
<protein>
    <recommendedName>
        <fullName evidence="2">PKD domain-containing protein</fullName>
    </recommendedName>
</protein>
<evidence type="ECO:0000313" key="3">
    <source>
        <dbReference type="EMBL" id="GAA4087844.1"/>
    </source>
</evidence>
<keyword evidence="4" id="KW-1185">Reference proteome</keyword>
<evidence type="ECO:0000256" key="1">
    <source>
        <dbReference type="SAM" id="SignalP"/>
    </source>
</evidence>
<name>A0ABP7WHF5_9SPHI</name>
<accession>A0ABP7WHF5</accession>
<dbReference type="InterPro" id="IPR000601">
    <property type="entry name" value="PKD_dom"/>
</dbReference>
<reference evidence="4" key="1">
    <citation type="journal article" date="2019" name="Int. J. Syst. Evol. Microbiol.">
        <title>The Global Catalogue of Microorganisms (GCM) 10K type strain sequencing project: providing services to taxonomists for standard genome sequencing and annotation.</title>
        <authorList>
            <consortium name="The Broad Institute Genomics Platform"/>
            <consortium name="The Broad Institute Genome Sequencing Center for Infectious Disease"/>
            <person name="Wu L."/>
            <person name="Ma J."/>
        </authorList>
    </citation>
    <scope>NUCLEOTIDE SEQUENCE [LARGE SCALE GENOMIC DNA]</scope>
    <source>
        <strain evidence="4">JCM 17085</strain>
    </source>
</reference>
<dbReference type="SMART" id="SM00089">
    <property type="entry name" value="PKD"/>
    <property type="match status" value="1"/>
</dbReference>
<sequence length="365" mass="40490">MYIKKLTPMKKFLKPLAVLFCAGFIASCAKNTAVTVPSDPEIKNPISDFSVTPDANDGFTFKFNSLAENFSKLEWRFGDDTLKTDTNPSHTYLATGQYVVDLETYSKTGQTSHKQVVINIAPDSVMQISTAKTGVDGQLKFNANVKGNIQSIAWTFNAVDPSTSVVTKTTSSDLNPVVSFAFGSFNSFSVTATTDKGSVVTISRNVTTEGIVTDITQSRINWSSTNDNTGNANENASKLIDGNPDTKFGFYAAFPVPQIFQLQFAYPITVKLYAIENGNDSESTRDPKEWVLEASNDGNTWDIVDHQTLTIGFADYLKSIGQSATRYKRFFYYPIANPKPYSMYQWRIISTFGNAMQIEELRLYK</sequence>
<dbReference type="PROSITE" id="PS50093">
    <property type="entry name" value="PKD"/>
    <property type="match status" value="1"/>
</dbReference>